<evidence type="ECO:0000313" key="5">
    <source>
        <dbReference type="EMBL" id="MDT0317556.1"/>
    </source>
</evidence>
<dbReference type="PANTHER" id="PTHR43818">
    <property type="entry name" value="BCDNA.GH03377"/>
    <property type="match status" value="1"/>
</dbReference>
<dbReference type="InterPro" id="IPR036291">
    <property type="entry name" value="NAD(P)-bd_dom_sf"/>
</dbReference>
<evidence type="ECO:0000256" key="2">
    <source>
        <dbReference type="ARBA" id="ARBA00023002"/>
    </source>
</evidence>
<gene>
    <name evidence="5" type="ORF">RNC47_04285</name>
</gene>
<dbReference type="RefSeq" id="WP_311595648.1">
    <property type="nucleotide sequence ID" value="NZ_JAVREM010000003.1"/>
</dbReference>
<dbReference type="SUPFAM" id="SSF51735">
    <property type="entry name" value="NAD(P)-binding Rossmann-fold domains"/>
    <property type="match status" value="1"/>
</dbReference>
<feature type="domain" description="Gfo/Idh/MocA-like oxidoreductase C-terminal" evidence="4">
    <location>
        <begin position="168"/>
        <end position="316"/>
    </location>
</feature>
<protein>
    <submittedName>
        <fullName evidence="5">Gfo/Idh/MocA family oxidoreductase</fullName>
    </submittedName>
</protein>
<dbReference type="SUPFAM" id="SSF55347">
    <property type="entry name" value="Glyceraldehyde-3-phosphate dehydrogenase-like, C-terminal domain"/>
    <property type="match status" value="1"/>
</dbReference>
<sequence>MTRRTRYALIGTGDRARAYVRALLHEHREPAELIALLDAVPVHLDRFEDYIRGLAADGRSPVRYGAGGLERMIDEQKIDRVILTTPDATHADLTCRSLLAGADVIVEPPLTMDDAGARRIASAIEASGREVVVAFNQRHAPANTALRELLSAGGVGRITAVRAEWPSGRDPLLAQASHHFDLVNWWLDDVPARVSATAGDDLPLTVTVAYRGGATLHYTRRAEDEPRRVVIDGTEGTAELAAEERLTVRRHGAAEAREVPIAEPATDADARLFHALFRPWETEPPVPRVADVTAGLNAAAIGAAAVRSLEAGLPVDIAELDPAVP</sequence>
<accession>A0ABU2LIZ8</accession>
<dbReference type="Gene3D" id="3.30.360.10">
    <property type="entry name" value="Dihydrodipicolinate Reductase, domain 2"/>
    <property type="match status" value="1"/>
</dbReference>
<name>A0ABU2LIZ8_9ACTN</name>
<evidence type="ECO:0000259" key="4">
    <source>
        <dbReference type="Pfam" id="PF02894"/>
    </source>
</evidence>
<evidence type="ECO:0000313" key="6">
    <source>
        <dbReference type="Proteomes" id="UP001183420"/>
    </source>
</evidence>
<dbReference type="InterPro" id="IPR050463">
    <property type="entry name" value="Gfo/Idh/MocA_oxidrdct_glycsds"/>
</dbReference>
<comment type="caution">
    <text evidence="5">The sequence shown here is derived from an EMBL/GenBank/DDBJ whole genome shotgun (WGS) entry which is preliminary data.</text>
</comment>
<dbReference type="InterPro" id="IPR000683">
    <property type="entry name" value="Gfo/Idh/MocA-like_OxRdtase_N"/>
</dbReference>
<dbReference type="InterPro" id="IPR004104">
    <property type="entry name" value="Gfo/Idh/MocA-like_OxRdtase_C"/>
</dbReference>
<organism evidence="5 6">
    <name type="scientific">Streptomyces millisiae</name>
    <dbReference type="NCBI Taxonomy" id="3075542"/>
    <lineage>
        <taxon>Bacteria</taxon>
        <taxon>Bacillati</taxon>
        <taxon>Actinomycetota</taxon>
        <taxon>Actinomycetes</taxon>
        <taxon>Kitasatosporales</taxon>
        <taxon>Streptomycetaceae</taxon>
        <taxon>Streptomyces</taxon>
    </lineage>
</organism>
<keyword evidence="2" id="KW-0560">Oxidoreductase</keyword>
<dbReference type="Proteomes" id="UP001183420">
    <property type="component" value="Unassembled WGS sequence"/>
</dbReference>
<evidence type="ECO:0000259" key="3">
    <source>
        <dbReference type="Pfam" id="PF01408"/>
    </source>
</evidence>
<comment type="similarity">
    <text evidence="1">Belongs to the Gfo/Idh/MocA family.</text>
</comment>
<proteinExistence type="inferred from homology"/>
<dbReference type="Gene3D" id="3.40.50.720">
    <property type="entry name" value="NAD(P)-binding Rossmann-like Domain"/>
    <property type="match status" value="1"/>
</dbReference>
<dbReference type="EMBL" id="JAVREM010000003">
    <property type="protein sequence ID" value="MDT0317556.1"/>
    <property type="molecule type" value="Genomic_DNA"/>
</dbReference>
<dbReference type="PANTHER" id="PTHR43818:SF11">
    <property type="entry name" value="BCDNA.GH03377"/>
    <property type="match status" value="1"/>
</dbReference>
<reference evidence="6" key="1">
    <citation type="submission" date="2023-07" db="EMBL/GenBank/DDBJ databases">
        <title>30 novel species of actinomycetes from the DSMZ collection.</title>
        <authorList>
            <person name="Nouioui I."/>
        </authorList>
    </citation>
    <scope>NUCLEOTIDE SEQUENCE [LARGE SCALE GENOMIC DNA]</scope>
    <source>
        <strain evidence="6">DSM 44918</strain>
    </source>
</reference>
<evidence type="ECO:0000256" key="1">
    <source>
        <dbReference type="ARBA" id="ARBA00010928"/>
    </source>
</evidence>
<feature type="domain" description="Gfo/Idh/MocA-like oxidoreductase N-terminal" evidence="3">
    <location>
        <begin position="6"/>
        <end position="135"/>
    </location>
</feature>
<dbReference type="Pfam" id="PF01408">
    <property type="entry name" value="GFO_IDH_MocA"/>
    <property type="match status" value="1"/>
</dbReference>
<keyword evidence="6" id="KW-1185">Reference proteome</keyword>
<dbReference type="Pfam" id="PF02894">
    <property type="entry name" value="GFO_IDH_MocA_C"/>
    <property type="match status" value="1"/>
</dbReference>